<feature type="compositionally biased region" description="Pro residues" evidence="1">
    <location>
        <begin position="11"/>
        <end position="20"/>
    </location>
</feature>
<accession>A0AAV2GCF5</accession>
<dbReference type="InterPro" id="IPR040256">
    <property type="entry name" value="At4g02000-like"/>
</dbReference>
<dbReference type="EMBL" id="OZ034821">
    <property type="protein sequence ID" value="CAL1407872.1"/>
    <property type="molecule type" value="Genomic_DNA"/>
</dbReference>
<dbReference type="Pfam" id="PF14111">
    <property type="entry name" value="DUF4283"/>
    <property type="match status" value="1"/>
</dbReference>
<dbReference type="AlphaFoldDB" id="A0AAV2GCF5"/>
<dbReference type="PANTHER" id="PTHR31286">
    <property type="entry name" value="GLYCINE-RICH CELL WALL STRUCTURAL PROTEIN 1.8-LIKE"/>
    <property type="match status" value="1"/>
</dbReference>
<dbReference type="PANTHER" id="PTHR31286:SF99">
    <property type="entry name" value="DUF4283 DOMAIN-CONTAINING PROTEIN"/>
    <property type="match status" value="1"/>
</dbReference>
<dbReference type="InterPro" id="IPR025558">
    <property type="entry name" value="DUF4283"/>
</dbReference>
<evidence type="ECO:0000259" key="2">
    <source>
        <dbReference type="Pfam" id="PF14111"/>
    </source>
</evidence>
<evidence type="ECO:0000313" key="4">
    <source>
        <dbReference type="Proteomes" id="UP001497516"/>
    </source>
</evidence>
<feature type="compositionally biased region" description="Polar residues" evidence="1">
    <location>
        <begin position="31"/>
        <end position="54"/>
    </location>
</feature>
<evidence type="ECO:0000256" key="1">
    <source>
        <dbReference type="SAM" id="MobiDB-lite"/>
    </source>
</evidence>
<reference evidence="3 4" key="1">
    <citation type="submission" date="2024-04" db="EMBL/GenBank/DDBJ databases">
        <authorList>
            <person name="Fracassetti M."/>
        </authorList>
    </citation>
    <scope>NUCLEOTIDE SEQUENCE [LARGE SCALE GENOMIC DNA]</scope>
</reference>
<name>A0AAV2GCF5_9ROSI</name>
<organism evidence="3 4">
    <name type="scientific">Linum trigynum</name>
    <dbReference type="NCBI Taxonomy" id="586398"/>
    <lineage>
        <taxon>Eukaryota</taxon>
        <taxon>Viridiplantae</taxon>
        <taxon>Streptophyta</taxon>
        <taxon>Embryophyta</taxon>
        <taxon>Tracheophyta</taxon>
        <taxon>Spermatophyta</taxon>
        <taxon>Magnoliopsida</taxon>
        <taxon>eudicotyledons</taxon>
        <taxon>Gunneridae</taxon>
        <taxon>Pentapetalae</taxon>
        <taxon>rosids</taxon>
        <taxon>fabids</taxon>
        <taxon>Malpighiales</taxon>
        <taxon>Linaceae</taxon>
        <taxon>Linum</taxon>
    </lineage>
</organism>
<evidence type="ECO:0000313" key="3">
    <source>
        <dbReference type="EMBL" id="CAL1407872.1"/>
    </source>
</evidence>
<feature type="region of interest" description="Disordered" evidence="1">
    <location>
        <begin position="1"/>
        <end position="54"/>
    </location>
</feature>
<gene>
    <name evidence="3" type="ORF">LTRI10_LOCUS47511</name>
</gene>
<proteinExistence type="predicted"/>
<feature type="domain" description="DUF4283" evidence="2">
    <location>
        <begin position="131"/>
        <end position="211"/>
    </location>
</feature>
<sequence length="221" mass="24330">MLSTDFIALPTPAPLLPPTDRPPEVDMSEASLPQQDGSARTQETSANREPVTQSAANLEASISSEGKDLTAQPSAQLVTSYKAALAGETSAPTQPIVPWTFVGESDLVLSSFNGEPELIVSDTLKSRLCAPWKKTLVVRLLGQKVSFSYLCSQLRWMWRPVGKLDIMDLDEDAFLTTFDNDQDYLKALTGGPWIILDHYLIVYQWSPSFRISDAIPRKVTA</sequence>
<keyword evidence="4" id="KW-1185">Reference proteome</keyword>
<dbReference type="Proteomes" id="UP001497516">
    <property type="component" value="Chromosome 8"/>
</dbReference>
<protein>
    <recommendedName>
        <fullName evidence="2">DUF4283 domain-containing protein</fullName>
    </recommendedName>
</protein>